<feature type="transmembrane region" description="Helical" evidence="7">
    <location>
        <begin position="20"/>
        <end position="47"/>
    </location>
</feature>
<dbReference type="EMBL" id="ABVQ01000036">
    <property type="protein sequence ID" value="EEC56872.1"/>
    <property type="molecule type" value="Genomic_DNA"/>
</dbReference>
<dbReference type="Proteomes" id="UP000003136">
    <property type="component" value="Unassembled WGS sequence"/>
</dbReference>
<dbReference type="eggNOG" id="COG0682">
    <property type="taxonomic scope" value="Bacteria"/>
</dbReference>
<keyword evidence="4 7" id="KW-0812">Transmembrane</keyword>
<feature type="transmembrane region" description="Helical" evidence="7">
    <location>
        <begin position="126"/>
        <end position="144"/>
    </location>
</feature>
<keyword evidence="2 7" id="KW-1003">Cell membrane</keyword>
<dbReference type="AlphaFoldDB" id="B7AT88"/>
<dbReference type="NCBIfam" id="TIGR00544">
    <property type="entry name" value="lgt"/>
    <property type="match status" value="1"/>
</dbReference>
<evidence type="ECO:0000256" key="1">
    <source>
        <dbReference type="ARBA" id="ARBA00007150"/>
    </source>
</evidence>
<dbReference type="STRING" id="483218.BACPEC_01358"/>
<name>B7AT88_9FIRM</name>
<comment type="pathway">
    <text evidence="7">Protein modification; lipoprotein biosynthesis (diacylglyceryl transfer).</text>
</comment>
<dbReference type="EC" id="2.5.1.145" evidence="7"/>
<evidence type="ECO:0000313" key="8">
    <source>
        <dbReference type="EMBL" id="EEC56872.1"/>
    </source>
</evidence>
<reference evidence="8 9" key="1">
    <citation type="submission" date="2008-11" db="EMBL/GenBank/DDBJ databases">
        <title>Draft genome sequence of Bacteroides pectinophilus (ATCC 43243).</title>
        <authorList>
            <person name="Sudarsanam P."/>
            <person name="Ley R."/>
            <person name="Guruge J."/>
            <person name="Turnbaugh P.J."/>
            <person name="Mahowald M."/>
            <person name="Liep D."/>
            <person name="Gordon J."/>
        </authorList>
    </citation>
    <scope>NUCLEOTIDE SEQUENCE [LARGE SCALE GENOMIC DNA]</scope>
    <source>
        <strain evidence="8 9">ATCC 43243</strain>
    </source>
</reference>
<feature type="transmembrane region" description="Helical" evidence="7">
    <location>
        <begin position="59"/>
        <end position="80"/>
    </location>
</feature>
<feature type="transmembrane region" description="Helical" evidence="7">
    <location>
        <begin position="255"/>
        <end position="275"/>
    </location>
</feature>
<feature type="transmembrane region" description="Helical" evidence="7">
    <location>
        <begin position="100"/>
        <end position="119"/>
    </location>
</feature>
<reference evidence="8 9" key="2">
    <citation type="submission" date="2008-11" db="EMBL/GenBank/DDBJ databases">
        <authorList>
            <person name="Fulton L."/>
            <person name="Clifton S."/>
            <person name="Fulton B."/>
            <person name="Xu J."/>
            <person name="Minx P."/>
            <person name="Pepin K.H."/>
            <person name="Johnson M."/>
            <person name="Bhonagiri V."/>
            <person name="Nash W.E."/>
            <person name="Mardis E.R."/>
            <person name="Wilson R.K."/>
        </authorList>
    </citation>
    <scope>NUCLEOTIDE SEQUENCE [LARGE SCALE GENOMIC DNA]</scope>
    <source>
        <strain evidence="8 9">ATCC 43243</strain>
    </source>
</reference>
<dbReference type="HAMAP" id="MF_01147">
    <property type="entry name" value="Lgt"/>
    <property type="match status" value="1"/>
</dbReference>
<keyword evidence="5 7" id="KW-1133">Transmembrane helix</keyword>
<sequence length="328" mass="36968">MNTTIRFPYLGLEFHPGQTFNLFGISVAYYGICIGLAMFTGAFIVYYIAHRTKQNVEDYLDFTILAIIFSIIGARLYYCIFNWELYADNPVKIITGIREGGLAIYGGIIAAVITLIVFCRIRRCSFWIMADTACAGLCLGQAVGRWGNFFNREAFGGYTDSIFAMQIPTAQAHGVTRELLLNARIYNGESYIQVHPTFLYESIWNIALFAIILFVIKHKKFRGQAFATYLFGYGLGRTWIELLRTDSLLIPGTTIPVSVIVSVAAMAFAAVYVCYRLFWDRNGLLPEDPKVPADGSRPSRRILRHKKDVTAGFSVIEEVVEEESDNKK</sequence>
<keyword evidence="6 7" id="KW-0472">Membrane</keyword>
<protein>
    <recommendedName>
        <fullName evidence="7">Phosphatidylglycerol--prolipoprotein diacylglyceryl transferase</fullName>
        <ecNumber evidence="7">2.5.1.145</ecNumber>
    </recommendedName>
</protein>
<dbReference type="PROSITE" id="PS01311">
    <property type="entry name" value="LGT"/>
    <property type="match status" value="1"/>
</dbReference>
<keyword evidence="3 7" id="KW-0808">Transferase</keyword>
<accession>B7AT88</accession>
<dbReference type="Pfam" id="PF01790">
    <property type="entry name" value="LGT"/>
    <property type="match status" value="1"/>
</dbReference>
<evidence type="ECO:0000256" key="3">
    <source>
        <dbReference type="ARBA" id="ARBA00022679"/>
    </source>
</evidence>
<dbReference type="UniPathway" id="UPA00664"/>
<evidence type="ECO:0000256" key="5">
    <source>
        <dbReference type="ARBA" id="ARBA00022989"/>
    </source>
</evidence>
<evidence type="ECO:0000256" key="7">
    <source>
        <dbReference type="HAMAP-Rule" id="MF_01147"/>
    </source>
</evidence>
<evidence type="ECO:0000256" key="4">
    <source>
        <dbReference type="ARBA" id="ARBA00022692"/>
    </source>
</evidence>
<evidence type="ECO:0000256" key="6">
    <source>
        <dbReference type="ARBA" id="ARBA00023136"/>
    </source>
</evidence>
<feature type="transmembrane region" description="Helical" evidence="7">
    <location>
        <begin position="198"/>
        <end position="216"/>
    </location>
</feature>
<comment type="function">
    <text evidence="7">Catalyzes the transfer of the diacylglyceryl group from phosphatidylglycerol to the sulfhydryl group of the N-terminal cysteine of a prolipoprotein, the first step in the formation of mature lipoproteins.</text>
</comment>
<dbReference type="GO" id="GO:0042158">
    <property type="term" value="P:lipoprotein biosynthetic process"/>
    <property type="evidence" value="ECO:0007669"/>
    <property type="project" value="UniProtKB-UniRule"/>
</dbReference>
<gene>
    <name evidence="7" type="primary">lgt</name>
    <name evidence="8" type="ORF">BACPEC_01358</name>
</gene>
<dbReference type="GO" id="GO:0008961">
    <property type="term" value="F:phosphatidylglycerol-prolipoprotein diacylglyceryl transferase activity"/>
    <property type="evidence" value="ECO:0007669"/>
    <property type="project" value="UniProtKB-UniRule"/>
</dbReference>
<dbReference type="GO" id="GO:0005886">
    <property type="term" value="C:plasma membrane"/>
    <property type="evidence" value="ECO:0007669"/>
    <property type="project" value="UniProtKB-SubCell"/>
</dbReference>
<keyword evidence="9" id="KW-1185">Reference proteome</keyword>
<evidence type="ECO:0000313" key="9">
    <source>
        <dbReference type="Proteomes" id="UP000003136"/>
    </source>
</evidence>
<feature type="transmembrane region" description="Helical" evidence="7">
    <location>
        <begin position="223"/>
        <end position="240"/>
    </location>
</feature>
<feature type="binding site" evidence="7">
    <location>
        <position position="145"/>
    </location>
    <ligand>
        <name>a 1,2-diacyl-sn-glycero-3-phospho-(1'-sn-glycerol)</name>
        <dbReference type="ChEBI" id="CHEBI:64716"/>
    </ligand>
</feature>
<dbReference type="HOGENOM" id="CLU_013386_0_0_9"/>
<dbReference type="PANTHER" id="PTHR30589">
    <property type="entry name" value="PROLIPOPROTEIN DIACYLGLYCERYL TRANSFERASE"/>
    <property type="match status" value="1"/>
</dbReference>
<proteinExistence type="inferred from homology"/>
<evidence type="ECO:0000256" key="2">
    <source>
        <dbReference type="ARBA" id="ARBA00022475"/>
    </source>
</evidence>
<dbReference type="InterPro" id="IPR001640">
    <property type="entry name" value="Lgt"/>
</dbReference>
<comment type="subcellular location">
    <subcellularLocation>
        <location evidence="7">Cell membrane</location>
        <topology evidence="7">Multi-pass membrane protein</topology>
    </subcellularLocation>
</comment>
<comment type="similarity">
    <text evidence="1 7">Belongs to the Lgt family.</text>
</comment>
<comment type="catalytic activity">
    <reaction evidence="7">
        <text>L-cysteinyl-[prolipoprotein] + a 1,2-diacyl-sn-glycero-3-phospho-(1'-sn-glycerol) = an S-1,2-diacyl-sn-glyceryl-L-cysteinyl-[prolipoprotein] + sn-glycerol 1-phosphate + H(+)</text>
        <dbReference type="Rhea" id="RHEA:56712"/>
        <dbReference type="Rhea" id="RHEA-COMP:14679"/>
        <dbReference type="Rhea" id="RHEA-COMP:14680"/>
        <dbReference type="ChEBI" id="CHEBI:15378"/>
        <dbReference type="ChEBI" id="CHEBI:29950"/>
        <dbReference type="ChEBI" id="CHEBI:57685"/>
        <dbReference type="ChEBI" id="CHEBI:64716"/>
        <dbReference type="ChEBI" id="CHEBI:140658"/>
        <dbReference type="EC" id="2.5.1.145"/>
    </reaction>
</comment>
<dbReference type="PANTHER" id="PTHR30589:SF0">
    <property type="entry name" value="PHOSPHATIDYLGLYCEROL--PROLIPOPROTEIN DIACYLGLYCERYL TRANSFERASE"/>
    <property type="match status" value="1"/>
</dbReference>
<organism evidence="8 9">
    <name type="scientific">[Bacteroides] pectinophilus ATCC 43243</name>
    <dbReference type="NCBI Taxonomy" id="483218"/>
    <lineage>
        <taxon>Bacteria</taxon>
        <taxon>Bacillati</taxon>
        <taxon>Bacillota</taxon>
        <taxon>Clostridia</taxon>
        <taxon>Eubacteriales</taxon>
    </lineage>
</organism>